<accession>A0A9J6ZJI1</accession>
<name>A0A9J6ZJI1_9BACL</name>
<protein>
    <submittedName>
        <fullName evidence="1">Uncharacterized protein</fullName>
    </submittedName>
</protein>
<dbReference type="Proteomes" id="UP001056756">
    <property type="component" value="Chromosome"/>
</dbReference>
<gene>
    <name evidence="1" type="ORF">NAG76_09365</name>
</gene>
<dbReference type="KEGG" id="plig:NAG76_09365"/>
<proteinExistence type="predicted"/>
<dbReference type="AlphaFoldDB" id="A0A9J6ZJI1"/>
<reference evidence="1" key="1">
    <citation type="submission" date="2022-05" db="EMBL/GenBank/DDBJ databases">
        <title>Novel bacterial taxa in a minimal lignocellulolytic consortium and its capacity to transform plastics disclosed by genome-resolved metagenomics.</title>
        <authorList>
            <person name="Rodriguez C.A.D."/>
            <person name="Diaz-Garcia L."/>
            <person name="Herrera K."/>
            <person name="Tarazona N.A."/>
            <person name="Sproer C."/>
            <person name="Overmann J."/>
            <person name="Jimenez D.J."/>
        </authorList>
    </citation>
    <scope>NUCLEOTIDE SEQUENCE</scope>
    <source>
        <strain evidence="1">MAG5</strain>
    </source>
</reference>
<evidence type="ECO:0000313" key="2">
    <source>
        <dbReference type="Proteomes" id="UP001056756"/>
    </source>
</evidence>
<organism evidence="1 2">
    <name type="scientific">Candidatus Pristimantibacillus lignocellulolyticus</name>
    <dbReference type="NCBI Taxonomy" id="2994561"/>
    <lineage>
        <taxon>Bacteria</taxon>
        <taxon>Bacillati</taxon>
        <taxon>Bacillota</taxon>
        <taxon>Bacilli</taxon>
        <taxon>Bacillales</taxon>
        <taxon>Paenibacillaceae</taxon>
        <taxon>Candidatus Pristimantibacillus</taxon>
    </lineage>
</organism>
<evidence type="ECO:0000313" key="1">
    <source>
        <dbReference type="EMBL" id="URN96403.1"/>
    </source>
</evidence>
<dbReference type="EMBL" id="CP097899">
    <property type="protein sequence ID" value="URN96403.1"/>
    <property type="molecule type" value="Genomic_DNA"/>
</dbReference>
<sequence length="66" mass="8011">MSTKSKFLRKYEHTVYRMAMILLNDDKKAIEVCKRVLCQLWHDDEFCSMDERKQHNRMIWLVSCAS</sequence>